<reference evidence="4" key="1">
    <citation type="submission" date="2017-07" db="EMBL/GenBank/DDBJ databases">
        <authorList>
            <person name="Varghese N."/>
            <person name="Submissions S."/>
        </authorList>
    </citation>
    <scope>NUCLEOTIDE SEQUENCE [LARGE SCALE GENOMIC DNA]</scope>
    <source>
        <strain evidence="4">NLAE-zl-C134</strain>
    </source>
</reference>
<protein>
    <submittedName>
        <fullName evidence="3">Ser/Thr protein kinase RdoA involved in Cpx stress response, MazF antagonist</fullName>
    </submittedName>
</protein>
<evidence type="ECO:0000313" key="4">
    <source>
        <dbReference type="Proteomes" id="UP000254051"/>
    </source>
</evidence>
<dbReference type="InterPro" id="IPR050249">
    <property type="entry name" value="Pseudomonas-type_ThrB"/>
</dbReference>
<sequence length="334" mass="39320">MAELQFSKIETDKLLPVVRQCYGFRNTMQMRLLKYSENLTYQIWDEITAEKYVLRVFRSGYHQEDEMEGELLWIHQINQDTDIKTADVLPGEKGSFVCSIQVEGQELHCALFQFIQGDTLRGIYGCRRQKYMKKLGEITAKLHNQVIAWPQAKTLKRFTWDIDDLVGADSRWGDFSLMKGLPEEYMDWYRQAVEIIRSRLERFGRSSDRYGLIHDDISINNVLLKGEELYLLDFDDCGFGWFLYDIPTMLLEYFDEHMSEALSAVLKGYETYRPLSQEELAELPTFILLKKIVRIGWIATRNDNDTVKQVHSDYYEKTAMLAKEYCEKYGEKNT</sequence>
<dbReference type="InterPro" id="IPR011009">
    <property type="entry name" value="Kinase-like_dom_sf"/>
</dbReference>
<dbReference type="Proteomes" id="UP000254051">
    <property type="component" value="Unassembled WGS sequence"/>
</dbReference>
<evidence type="ECO:0000256" key="1">
    <source>
        <dbReference type="ARBA" id="ARBA00038240"/>
    </source>
</evidence>
<keyword evidence="4" id="KW-1185">Reference proteome</keyword>
<dbReference type="Gene3D" id="1.10.510.10">
    <property type="entry name" value="Transferase(Phosphotransferase) domain 1"/>
    <property type="match status" value="1"/>
</dbReference>
<dbReference type="SUPFAM" id="SSF56112">
    <property type="entry name" value="Protein kinase-like (PK-like)"/>
    <property type="match status" value="1"/>
</dbReference>
<evidence type="ECO:0000313" key="3">
    <source>
        <dbReference type="EMBL" id="SUQ16056.1"/>
    </source>
</evidence>
<name>A0A315ZPX2_9FIRM</name>
<dbReference type="Gene3D" id="1.20.1270.170">
    <property type="match status" value="1"/>
</dbReference>
<dbReference type="AlphaFoldDB" id="A0A315ZPX2"/>
<dbReference type="EMBL" id="UHJJ01000020">
    <property type="protein sequence ID" value="SUQ16056.1"/>
    <property type="molecule type" value="Genomic_DNA"/>
</dbReference>
<keyword evidence="3" id="KW-0808">Transferase</keyword>
<dbReference type="Pfam" id="PF01636">
    <property type="entry name" value="APH"/>
    <property type="match status" value="1"/>
</dbReference>
<accession>A0A315ZPX2</accession>
<dbReference type="Gene3D" id="3.30.200.70">
    <property type="match status" value="1"/>
</dbReference>
<proteinExistence type="inferred from homology"/>
<dbReference type="GO" id="GO:0019202">
    <property type="term" value="F:amino acid kinase activity"/>
    <property type="evidence" value="ECO:0007669"/>
    <property type="project" value="TreeGrafter"/>
</dbReference>
<gene>
    <name evidence="3" type="ORF">SAMN05216529_12039</name>
</gene>
<dbReference type="PANTHER" id="PTHR21064">
    <property type="entry name" value="AMINOGLYCOSIDE PHOSPHOTRANSFERASE DOMAIN-CONTAINING PROTEIN-RELATED"/>
    <property type="match status" value="1"/>
</dbReference>
<comment type="similarity">
    <text evidence="1">Belongs to the pseudomonas-type ThrB family.</text>
</comment>
<feature type="domain" description="Aminoglycoside phosphotransferase" evidence="2">
    <location>
        <begin position="37"/>
        <end position="273"/>
    </location>
</feature>
<dbReference type="PANTHER" id="PTHR21064:SF6">
    <property type="entry name" value="AMINOGLYCOSIDE PHOSPHOTRANSFERASE DOMAIN-CONTAINING PROTEIN"/>
    <property type="match status" value="1"/>
</dbReference>
<dbReference type="OrthoDB" id="4030632at2"/>
<evidence type="ECO:0000259" key="2">
    <source>
        <dbReference type="Pfam" id="PF01636"/>
    </source>
</evidence>
<keyword evidence="3" id="KW-0418">Kinase</keyword>
<dbReference type="InterPro" id="IPR002575">
    <property type="entry name" value="Aminoglycoside_PTrfase"/>
</dbReference>
<dbReference type="RefSeq" id="WP_109714432.1">
    <property type="nucleotide sequence ID" value="NZ_QGDS01000020.1"/>
</dbReference>
<organism evidence="3 4">
    <name type="scientific">Faecalicatena contorta</name>
    <dbReference type="NCBI Taxonomy" id="39482"/>
    <lineage>
        <taxon>Bacteria</taxon>
        <taxon>Bacillati</taxon>
        <taxon>Bacillota</taxon>
        <taxon>Clostridia</taxon>
        <taxon>Lachnospirales</taxon>
        <taxon>Lachnospiraceae</taxon>
        <taxon>Faecalicatena</taxon>
    </lineage>
</organism>